<dbReference type="GO" id="GO:0016740">
    <property type="term" value="F:transferase activity"/>
    <property type="evidence" value="ECO:0007669"/>
    <property type="project" value="UniProtKB-KW"/>
</dbReference>
<gene>
    <name evidence="2" type="ordered locus">Apar_1127</name>
</gene>
<dbReference type="OrthoDB" id="3189257at2"/>
<reference evidence="2 3" key="1">
    <citation type="journal article" date="2009" name="Stand. Genomic Sci.">
        <title>Complete genome sequence of Atopobium parvulum type strain (IPP 1246).</title>
        <authorList>
            <person name="Copeland A."/>
            <person name="Sikorski J."/>
            <person name="Lapidus A."/>
            <person name="Nolan M."/>
            <person name="Del Rio T.G."/>
            <person name="Lucas S."/>
            <person name="Chen F."/>
            <person name="Tice H."/>
            <person name="Pitluck S."/>
            <person name="Cheng J.F."/>
            <person name="Pukall R."/>
            <person name="Chertkov O."/>
            <person name="Brettin T."/>
            <person name="Han C."/>
            <person name="Detter J.C."/>
            <person name="Kuske C."/>
            <person name="Bruce D."/>
            <person name="Goodwin L."/>
            <person name="Ivanova N."/>
            <person name="Mavromatis K."/>
            <person name="Mikhailova N."/>
            <person name="Chen A."/>
            <person name="Palaniappan K."/>
            <person name="Chain P."/>
            <person name="Rohde M."/>
            <person name="Goker M."/>
            <person name="Bristow J."/>
            <person name="Eisen J.A."/>
            <person name="Markowitz V."/>
            <person name="Hugenholtz P."/>
            <person name="Kyrpides N.C."/>
            <person name="Klenk H.P."/>
            <person name="Detter J.C."/>
        </authorList>
    </citation>
    <scope>NUCLEOTIDE SEQUENCE [LARGE SCALE GENOMIC DNA]</scope>
    <source>
        <strain evidence="3">ATCC 33793 / DSM 20469 / CCUG 32760 / JCM 10300 / KCTC 3663 / VPI 0546 / 1246</strain>
    </source>
</reference>
<accession>C8W7W5</accession>
<dbReference type="InterPro" id="IPR029044">
    <property type="entry name" value="Nucleotide-diphossugar_trans"/>
</dbReference>
<feature type="domain" description="Glycosyltransferase 2-like" evidence="1">
    <location>
        <begin position="12"/>
        <end position="118"/>
    </location>
</feature>
<dbReference type="SUPFAM" id="SSF53448">
    <property type="entry name" value="Nucleotide-diphospho-sugar transferases"/>
    <property type="match status" value="1"/>
</dbReference>
<evidence type="ECO:0000259" key="1">
    <source>
        <dbReference type="Pfam" id="PF00535"/>
    </source>
</evidence>
<dbReference type="HOGENOM" id="CLU_798429_0_0_11"/>
<dbReference type="STRING" id="521095.Apar_1127"/>
<dbReference type="KEGG" id="apv:Apar_1127"/>
<proteinExistence type="predicted"/>
<dbReference type="InterPro" id="IPR001173">
    <property type="entry name" value="Glyco_trans_2-like"/>
</dbReference>
<keyword evidence="2" id="KW-0808">Transferase</keyword>
<dbReference type="Gene3D" id="3.90.550.10">
    <property type="entry name" value="Spore Coat Polysaccharide Biosynthesis Protein SpsA, Chain A"/>
    <property type="match status" value="1"/>
</dbReference>
<dbReference type="PANTHER" id="PTHR43685">
    <property type="entry name" value="GLYCOSYLTRANSFERASE"/>
    <property type="match status" value="1"/>
</dbReference>
<dbReference type="InterPro" id="IPR050834">
    <property type="entry name" value="Glycosyltransf_2"/>
</dbReference>
<dbReference type="Proteomes" id="UP000000960">
    <property type="component" value="Chromosome"/>
</dbReference>
<dbReference type="Pfam" id="PF00535">
    <property type="entry name" value="Glycos_transf_2"/>
    <property type="match status" value="1"/>
</dbReference>
<name>C8W7W5_LANP1</name>
<dbReference type="AlphaFoldDB" id="C8W7W5"/>
<protein>
    <submittedName>
        <fullName evidence="2">Glycosyl transferase family 2</fullName>
    </submittedName>
</protein>
<dbReference type="eggNOG" id="COG0463">
    <property type="taxonomic scope" value="Bacteria"/>
</dbReference>
<evidence type="ECO:0000313" key="3">
    <source>
        <dbReference type="Proteomes" id="UP000000960"/>
    </source>
</evidence>
<keyword evidence="3" id="KW-1185">Reference proteome</keyword>
<dbReference type="GeneID" id="84806645"/>
<organism evidence="2 3">
    <name type="scientific">Lancefieldella parvula (strain ATCC 33793 / DSM 20469 / CCUG 32760 / JCM 10300 / KCTC 3663 / VPI 0546 / 1246)</name>
    <name type="common">Atopobium parvulum</name>
    <dbReference type="NCBI Taxonomy" id="521095"/>
    <lineage>
        <taxon>Bacteria</taxon>
        <taxon>Bacillati</taxon>
        <taxon>Actinomycetota</taxon>
        <taxon>Coriobacteriia</taxon>
        <taxon>Coriobacteriales</taxon>
        <taxon>Atopobiaceae</taxon>
        <taxon>Lancefieldella</taxon>
    </lineage>
</organism>
<evidence type="ECO:0000313" key="2">
    <source>
        <dbReference type="EMBL" id="ACV51555.1"/>
    </source>
</evidence>
<dbReference type="RefSeq" id="WP_012809212.1">
    <property type="nucleotide sequence ID" value="NC_013203.1"/>
</dbReference>
<dbReference type="PANTHER" id="PTHR43685:SF2">
    <property type="entry name" value="GLYCOSYLTRANSFERASE 2-LIKE DOMAIN-CONTAINING PROTEIN"/>
    <property type="match status" value="1"/>
</dbReference>
<dbReference type="EMBL" id="CP001721">
    <property type="protein sequence ID" value="ACV51555.1"/>
    <property type="molecule type" value="Genomic_DNA"/>
</dbReference>
<sequence length="347" mass="38919">MHERLYNPHMISVLMVADNDADAIRMVIRQFQEQTYPHWELIIVDNSSDPQIARMLNNLANQEPRLDVLCQSGISHFVALEIAQGRARGAYTLTTESSYRFNSNVLQELYTAATALGPVGSSKAADIVIAHMKTANSSIECKKAFGAKPSALSRVFEESQLPYLTSMSGKLCLTRILNDIKHGPEVDGECNFVDYCFETAKNVTYAQEAIFVDVPADSFKKREEDIAASMDKLTQERQALMALAQHLGFANSKKVQKLISRYLISKLLKSMYPVFNEESQLSHEEKENFIVKILSNSVAHLIVTEANSPRLVARALLGAILSTTAQARYAYAQRAVWYARFMRIPLM</sequence>